<evidence type="ECO:0000256" key="2">
    <source>
        <dbReference type="ARBA" id="ARBA00008226"/>
    </source>
</evidence>
<dbReference type="Gene3D" id="3.40.50.800">
    <property type="entry name" value="Anticodon-binding domain"/>
    <property type="match status" value="1"/>
</dbReference>
<dbReference type="FunFam" id="3.30.930.10:FF:000005">
    <property type="entry name" value="Histidine--tRNA ligase"/>
    <property type="match status" value="1"/>
</dbReference>
<evidence type="ECO:0000256" key="5">
    <source>
        <dbReference type="ARBA" id="ARBA00022598"/>
    </source>
</evidence>
<dbReference type="InterPro" id="IPR033656">
    <property type="entry name" value="HisRS_anticodon"/>
</dbReference>
<evidence type="ECO:0000256" key="10">
    <source>
        <dbReference type="ARBA" id="ARBA00047639"/>
    </source>
</evidence>
<dbReference type="InterPro" id="IPR004516">
    <property type="entry name" value="HisRS/HisZ"/>
</dbReference>
<evidence type="ECO:0000256" key="11">
    <source>
        <dbReference type="HAMAP-Rule" id="MF_00127"/>
    </source>
</evidence>
<dbReference type="Proteomes" id="UP000550501">
    <property type="component" value="Unassembled WGS sequence"/>
</dbReference>
<comment type="caution">
    <text evidence="14">The sequence shown here is derived from an EMBL/GenBank/DDBJ whole genome shotgun (WGS) entry which is preliminary data.</text>
</comment>
<reference evidence="14 15" key="1">
    <citation type="submission" date="2020-08" db="EMBL/GenBank/DDBJ databases">
        <title>The Agave Microbiome: Exploring the role of microbial communities in plant adaptations to desert environments.</title>
        <authorList>
            <person name="Partida-Martinez L.P."/>
        </authorList>
    </citation>
    <scope>NUCLEOTIDE SEQUENCE [LARGE SCALE GENOMIC DNA]</scope>
    <source>
        <strain evidence="14 15">AT2.18</strain>
    </source>
</reference>
<dbReference type="InterPro" id="IPR006195">
    <property type="entry name" value="aa-tRNA-synth_II"/>
</dbReference>
<sequence>MTDTSSPTSFRAPKGVPDYLPPDSAEFVAVRAGLLDAARRAGYGDIELPIFEDTALFARGVGESTDVVSKEMYTFADRGDRSVTLRPEGTAGVMRAVIEHGLDRGQLPVKLCYSGPFFRYERPQAGRYRQLQQVGVEAIGVDDPALDAEVIAVADAGFRSLGLDGFRLEITSLGDDTCRPQYRELLQDFLFKLDLDEETRTRAQINPLRVLDDKRPHIKEMTADAPVMLDHLSEAAKAHFDTVLAHLDAMSVPYVINPRMVRGLDYYTKTTFEFVHDGLGAQSGIGGGGRYDGLMSQLGGRDLSGIGFGLGVDRALLALRAEGKTAGEAARVDVYAVPLGADAKMRLAVLAAQLRAAGVRVDVAYGDRSLKGAMKGADRSGATIALVAGDRDLEAGTVGVKRMATGEQVDVAVADVVAEVVSRLS</sequence>
<accession>A0A839Q3A6</accession>
<dbReference type="InterPro" id="IPR004154">
    <property type="entry name" value="Anticodon-bd"/>
</dbReference>
<dbReference type="InterPro" id="IPR045864">
    <property type="entry name" value="aa-tRNA-synth_II/BPL/LPL"/>
</dbReference>
<dbReference type="CDD" id="cd00859">
    <property type="entry name" value="HisRS_anticodon"/>
    <property type="match status" value="1"/>
</dbReference>
<keyword evidence="7 11" id="KW-0067">ATP-binding</keyword>
<evidence type="ECO:0000256" key="12">
    <source>
        <dbReference type="PIRSR" id="PIRSR001549-1"/>
    </source>
</evidence>
<dbReference type="InterPro" id="IPR015807">
    <property type="entry name" value="His-tRNA-ligase"/>
</dbReference>
<feature type="domain" description="Aminoacyl-transfer RNA synthetases class-II family profile" evidence="13">
    <location>
        <begin position="38"/>
        <end position="338"/>
    </location>
</feature>
<gene>
    <name evidence="11" type="primary">hisS</name>
    <name evidence="14" type="ORF">FHR72_001847</name>
</gene>
<keyword evidence="4 11" id="KW-0963">Cytoplasm</keyword>
<dbReference type="SUPFAM" id="SSF55681">
    <property type="entry name" value="Class II aaRS and biotin synthetases"/>
    <property type="match status" value="1"/>
</dbReference>
<comment type="subcellular location">
    <subcellularLocation>
        <location evidence="1 11">Cytoplasm</location>
    </subcellularLocation>
</comment>
<evidence type="ECO:0000256" key="1">
    <source>
        <dbReference type="ARBA" id="ARBA00004496"/>
    </source>
</evidence>
<protein>
    <recommendedName>
        <fullName evidence="11">Histidine--tRNA ligase</fullName>
        <ecNumber evidence="11">6.1.1.21</ecNumber>
    </recommendedName>
    <alternativeName>
        <fullName evidence="11">Histidyl-tRNA synthetase</fullName>
        <shortName evidence="11">HisRS</shortName>
    </alternativeName>
</protein>
<dbReference type="Pfam" id="PF13393">
    <property type="entry name" value="tRNA-synt_His"/>
    <property type="match status" value="1"/>
</dbReference>
<dbReference type="AlphaFoldDB" id="A0A839Q3A6"/>
<feature type="binding site" evidence="12">
    <location>
        <position position="119"/>
    </location>
    <ligand>
        <name>L-histidine</name>
        <dbReference type="ChEBI" id="CHEBI:57595"/>
    </ligand>
</feature>
<feature type="binding site" evidence="12">
    <location>
        <position position="137"/>
    </location>
    <ligand>
        <name>L-histidine</name>
        <dbReference type="ChEBI" id="CHEBI:57595"/>
    </ligand>
</feature>
<dbReference type="InterPro" id="IPR036621">
    <property type="entry name" value="Anticodon-bd_dom_sf"/>
</dbReference>
<dbReference type="Pfam" id="PF03129">
    <property type="entry name" value="HGTP_anticodon"/>
    <property type="match status" value="1"/>
</dbReference>
<dbReference type="PROSITE" id="PS50862">
    <property type="entry name" value="AA_TRNA_LIGASE_II"/>
    <property type="match status" value="1"/>
</dbReference>
<evidence type="ECO:0000256" key="9">
    <source>
        <dbReference type="ARBA" id="ARBA00023146"/>
    </source>
</evidence>
<keyword evidence="5 11" id="KW-0436">Ligase</keyword>
<name>A0A839Q3A6_MYCIR</name>
<dbReference type="NCBIfam" id="TIGR00442">
    <property type="entry name" value="hisS"/>
    <property type="match status" value="1"/>
</dbReference>
<dbReference type="RefSeq" id="WP_183467616.1">
    <property type="nucleotide sequence ID" value="NZ_JACHVU010000003.1"/>
</dbReference>
<dbReference type="EC" id="6.1.1.21" evidence="11"/>
<organism evidence="14 15">
    <name type="scientific">Mycolicibacterium iranicum</name>
    <name type="common">Mycobacterium iranicum</name>
    <dbReference type="NCBI Taxonomy" id="912594"/>
    <lineage>
        <taxon>Bacteria</taxon>
        <taxon>Bacillati</taxon>
        <taxon>Actinomycetota</taxon>
        <taxon>Actinomycetes</taxon>
        <taxon>Mycobacteriales</taxon>
        <taxon>Mycobacteriaceae</taxon>
        <taxon>Mycolicibacterium</taxon>
    </lineage>
</organism>
<dbReference type="PANTHER" id="PTHR43707:SF1">
    <property type="entry name" value="HISTIDINE--TRNA LIGASE, MITOCHONDRIAL-RELATED"/>
    <property type="match status" value="1"/>
</dbReference>
<comment type="catalytic activity">
    <reaction evidence="10 11">
        <text>tRNA(His) + L-histidine + ATP = L-histidyl-tRNA(His) + AMP + diphosphate + H(+)</text>
        <dbReference type="Rhea" id="RHEA:17313"/>
        <dbReference type="Rhea" id="RHEA-COMP:9665"/>
        <dbReference type="Rhea" id="RHEA-COMP:9689"/>
        <dbReference type="ChEBI" id="CHEBI:15378"/>
        <dbReference type="ChEBI" id="CHEBI:30616"/>
        <dbReference type="ChEBI" id="CHEBI:33019"/>
        <dbReference type="ChEBI" id="CHEBI:57595"/>
        <dbReference type="ChEBI" id="CHEBI:78442"/>
        <dbReference type="ChEBI" id="CHEBI:78527"/>
        <dbReference type="ChEBI" id="CHEBI:456215"/>
        <dbReference type="EC" id="6.1.1.21"/>
    </reaction>
</comment>
<keyword evidence="9 11" id="KW-0030">Aminoacyl-tRNA synthetase</keyword>
<keyword evidence="8 11" id="KW-0648">Protein biosynthesis</keyword>
<dbReference type="CDD" id="cd00773">
    <property type="entry name" value="HisRS-like_core"/>
    <property type="match status" value="1"/>
</dbReference>
<evidence type="ECO:0000259" key="13">
    <source>
        <dbReference type="PROSITE" id="PS50862"/>
    </source>
</evidence>
<dbReference type="GO" id="GO:0005737">
    <property type="term" value="C:cytoplasm"/>
    <property type="evidence" value="ECO:0007669"/>
    <property type="project" value="UniProtKB-SubCell"/>
</dbReference>
<dbReference type="HAMAP" id="MF_00127">
    <property type="entry name" value="His_tRNA_synth"/>
    <property type="match status" value="1"/>
</dbReference>
<evidence type="ECO:0000256" key="6">
    <source>
        <dbReference type="ARBA" id="ARBA00022741"/>
    </source>
</evidence>
<dbReference type="SUPFAM" id="SSF52954">
    <property type="entry name" value="Class II aaRS ABD-related"/>
    <property type="match status" value="1"/>
</dbReference>
<dbReference type="Gene3D" id="3.30.930.10">
    <property type="entry name" value="Bira Bifunctional Protein, Domain 2"/>
    <property type="match status" value="1"/>
</dbReference>
<evidence type="ECO:0000313" key="15">
    <source>
        <dbReference type="Proteomes" id="UP000550501"/>
    </source>
</evidence>
<comment type="subunit">
    <text evidence="3 11">Homodimer.</text>
</comment>
<evidence type="ECO:0000313" key="14">
    <source>
        <dbReference type="EMBL" id="MBB2990379.1"/>
    </source>
</evidence>
<feature type="binding site" evidence="12">
    <location>
        <position position="133"/>
    </location>
    <ligand>
        <name>L-histidine</name>
        <dbReference type="ChEBI" id="CHEBI:57595"/>
    </ligand>
</feature>
<proteinExistence type="inferred from homology"/>
<dbReference type="PIRSF" id="PIRSF001549">
    <property type="entry name" value="His-tRNA_synth"/>
    <property type="match status" value="1"/>
</dbReference>
<dbReference type="GO" id="GO:0005524">
    <property type="term" value="F:ATP binding"/>
    <property type="evidence" value="ECO:0007669"/>
    <property type="project" value="UniProtKB-UniRule"/>
</dbReference>
<evidence type="ECO:0000256" key="4">
    <source>
        <dbReference type="ARBA" id="ARBA00022490"/>
    </source>
</evidence>
<keyword evidence="15" id="KW-1185">Reference proteome</keyword>
<keyword evidence="6 11" id="KW-0547">Nucleotide-binding</keyword>
<dbReference type="InterPro" id="IPR041715">
    <property type="entry name" value="HisRS-like_core"/>
</dbReference>
<dbReference type="GO" id="GO:0006427">
    <property type="term" value="P:histidyl-tRNA aminoacylation"/>
    <property type="evidence" value="ECO:0007669"/>
    <property type="project" value="UniProtKB-UniRule"/>
</dbReference>
<evidence type="ECO:0000256" key="7">
    <source>
        <dbReference type="ARBA" id="ARBA00022840"/>
    </source>
</evidence>
<evidence type="ECO:0000256" key="8">
    <source>
        <dbReference type="ARBA" id="ARBA00022917"/>
    </source>
</evidence>
<comment type="similarity">
    <text evidence="2 11">Belongs to the class-II aminoacyl-tRNA synthetase family.</text>
</comment>
<feature type="binding site" evidence="12">
    <location>
        <begin position="88"/>
        <end position="90"/>
    </location>
    <ligand>
        <name>L-histidine</name>
        <dbReference type="ChEBI" id="CHEBI:57595"/>
    </ligand>
</feature>
<dbReference type="GO" id="GO:0004821">
    <property type="term" value="F:histidine-tRNA ligase activity"/>
    <property type="evidence" value="ECO:0007669"/>
    <property type="project" value="UniProtKB-UniRule"/>
</dbReference>
<dbReference type="PANTHER" id="PTHR43707">
    <property type="entry name" value="HISTIDYL-TRNA SYNTHETASE"/>
    <property type="match status" value="1"/>
</dbReference>
<feature type="binding site" evidence="12">
    <location>
        <position position="262"/>
    </location>
    <ligand>
        <name>L-histidine</name>
        <dbReference type="ChEBI" id="CHEBI:57595"/>
    </ligand>
</feature>
<feature type="binding site" evidence="12">
    <location>
        <begin position="266"/>
        <end position="267"/>
    </location>
    <ligand>
        <name>L-histidine</name>
        <dbReference type="ChEBI" id="CHEBI:57595"/>
    </ligand>
</feature>
<evidence type="ECO:0000256" key="3">
    <source>
        <dbReference type="ARBA" id="ARBA00011738"/>
    </source>
</evidence>
<dbReference type="EMBL" id="JACHVU010000003">
    <property type="protein sequence ID" value="MBB2990379.1"/>
    <property type="molecule type" value="Genomic_DNA"/>
</dbReference>